<accession>A0A6G2BIN3</accession>
<sequence>MTEESDFELVGELVRPYVMTSGRELPPDREFSVTTLVTAVEGALESRILEPESRRILELCSGGFLSVVEIAGHTGLPLGVVRVLLADLAEGGLVHTRAPVPIAERADRKLLEDVLNGLRTRFA</sequence>
<name>A0A6G2BIN3_9ACTN</name>
<protein>
    <submittedName>
        <fullName evidence="1">DUF742 domain-containing protein</fullName>
    </submittedName>
</protein>
<reference evidence="1 2" key="1">
    <citation type="submission" date="2019-11" db="EMBL/GenBank/DDBJ databases">
        <authorList>
            <person name="Yuan L."/>
        </authorList>
    </citation>
    <scope>NUCLEOTIDE SEQUENCE [LARGE SCALE GENOMIC DNA]</scope>
    <source>
        <strain evidence="1 2">TRM43335</strain>
    </source>
</reference>
<dbReference type="PANTHER" id="PTHR36221:SF1">
    <property type="entry name" value="DUF742 DOMAIN-CONTAINING PROTEIN"/>
    <property type="match status" value="1"/>
</dbReference>
<dbReference type="PANTHER" id="PTHR36221">
    <property type="entry name" value="DUF742 DOMAIN-CONTAINING PROTEIN"/>
    <property type="match status" value="1"/>
</dbReference>
<dbReference type="RefSeq" id="WP_162466551.1">
    <property type="nucleotide sequence ID" value="NZ_WIXO01000001.1"/>
</dbReference>
<gene>
    <name evidence="1" type="ORF">F0L17_22075</name>
</gene>
<keyword evidence="2" id="KW-1185">Reference proteome</keyword>
<proteinExistence type="predicted"/>
<dbReference type="InterPro" id="IPR036390">
    <property type="entry name" value="WH_DNA-bd_sf"/>
</dbReference>
<organism evidence="1 2">
    <name type="scientific">Streptomyces taklimakanensis</name>
    <dbReference type="NCBI Taxonomy" id="2569853"/>
    <lineage>
        <taxon>Bacteria</taxon>
        <taxon>Bacillati</taxon>
        <taxon>Actinomycetota</taxon>
        <taxon>Actinomycetes</taxon>
        <taxon>Kitasatosporales</taxon>
        <taxon>Streptomycetaceae</taxon>
        <taxon>Streptomyces</taxon>
    </lineage>
</organism>
<dbReference type="Proteomes" id="UP000473014">
    <property type="component" value="Unassembled WGS sequence"/>
</dbReference>
<comment type="caution">
    <text evidence="1">The sequence shown here is derived from an EMBL/GenBank/DDBJ whole genome shotgun (WGS) entry which is preliminary data.</text>
</comment>
<dbReference type="EMBL" id="WIXO01000001">
    <property type="protein sequence ID" value="MTE21752.1"/>
    <property type="molecule type" value="Genomic_DNA"/>
</dbReference>
<dbReference type="InterPro" id="IPR007995">
    <property type="entry name" value="DUF742"/>
</dbReference>
<dbReference type="AlphaFoldDB" id="A0A6G2BIN3"/>
<dbReference type="Pfam" id="PF05331">
    <property type="entry name" value="DUF742"/>
    <property type="match status" value="1"/>
</dbReference>
<evidence type="ECO:0000313" key="2">
    <source>
        <dbReference type="Proteomes" id="UP000473014"/>
    </source>
</evidence>
<dbReference type="SUPFAM" id="SSF46785">
    <property type="entry name" value="Winged helix' DNA-binding domain"/>
    <property type="match status" value="1"/>
</dbReference>
<evidence type="ECO:0000313" key="1">
    <source>
        <dbReference type="EMBL" id="MTE21752.1"/>
    </source>
</evidence>